<evidence type="ECO:0000256" key="2">
    <source>
        <dbReference type="ARBA" id="ARBA00022576"/>
    </source>
</evidence>
<dbReference type="PANTHER" id="PTHR42832">
    <property type="entry name" value="AMINO ACID AMINOTRANSFERASE"/>
    <property type="match status" value="1"/>
</dbReference>
<gene>
    <name evidence="6" type="primary">dapC</name>
    <name evidence="6" type="ORF">DTO57_05105</name>
</gene>
<dbReference type="EC" id="2.6.1.-" evidence="4"/>
<dbReference type="CDD" id="cd00609">
    <property type="entry name" value="AAT_like"/>
    <property type="match status" value="1"/>
</dbReference>
<dbReference type="InterPro" id="IPR004839">
    <property type="entry name" value="Aminotransferase_I/II_large"/>
</dbReference>
<comment type="caution">
    <text evidence="6">The sequence shown here is derived from an EMBL/GenBank/DDBJ whole genome shotgun (WGS) entry which is preliminary data.</text>
</comment>
<dbReference type="OrthoDB" id="9813612at2"/>
<dbReference type="Proteomes" id="UP000253508">
    <property type="component" value="Unassembled WGS sequence"/>
</dbReference>
<proteinExistence type="inferred from homology"/>
<feature type="domain" description="Aminotransferase class I/classII large" evidence="5">
    <location>
        <begin position="28"/>
        <end position="365"/>
    </location>
</feature>
<dbReference type="EMBL" id="QORO01000001">
    <property type="protein sequence ID" value="RCK61985.1"/>
    <property type="molecule type" value="Genomic_DNA"/>
</dbReference>
<dbReference type="GO" id="GO:0008483">
    <property type="term" value="F:transaminase activity"/>
    <property type="evidence" value="ECO:0007669"/>
    <property type="project" value="UniProtKB-KW"/>
</dbReference>
<dbReference type="PROSITE" id="PS00105">
    <property type="entry name" value="AA_TRANSFER_CLASS_1"/>
    <property type="match status" value="1"/>
</dbReference>
<dbReference type="PANTHER" id="PTHR42832:SF3">
    <property type="entry name" value="L-GLUTAMINE--4-(METHYLSULFANYL)-2-OXOBUTANOATE AMINOTRANSFERASE"/>
    <property type="match status" value="1"/>
</dbReference>
<keyword evidence="2 4" id="KW-0032">Aminotransferase</keyword>
<dbReference type="RefSeq" id="WP_114117086.1">
    <property type="nucleotide sequence ID" value="NZ_BMHU01000004.1"/>
</dbReference>
<dbReference type="InterPro" id="IPR015422">
    <property type="entry name" value="PyrdxlP-dep_Trfase_small"/>
</dbReference>
<dbReference type="NCBIfam" id="TIGR03539">
    <property type="entry name" value="DapC_actino"/>
    <property type="match status" value="1"/>
</dbReference>
<dbReference type="InterPro" id="IPR019880">
    <property type="entry name" value="OxyQ"/>
</dbReference>
<dbReference type="Gene3D" id="3.40.640.10">
    <property type="entry name" value="Type I PLP-dependent aspartate aminotransferase-like (Major domain)"/>
    <property type="match status" value="1"/>
</dbReference>
<dbReference type="AlphaFoldDB" id="A0A367Y7Z8"/>
<dbReference type="Gene3D" id="3.90.1150.10">
    <property type="entry name" value="Aspartate Aminotransferase, domain 1"/>
    <property type="match status" value="1"/>
</dbReference>
<accession>A0A367Y7Z8</accession>
<reference evidence="6 7" key="1">
    <citation type="submission" date="2018-07" db="EMBL/GenBank/DDBJ databases">
        <title>Microbacterium endoborsara sp. nov., a novel actinobacterium isolated from Borszczowia aralocaspica.</title>
        <authorList>
            <person name="An D."/>
        </authorList>
    </citation>
    <scope>NUCLEOTIDE SEQUENCE [LARGE SCALE GENOMIC DNA]</scope>
    <source>
        <strain evidence="6 7">C1.15228</strain>
    </source>
</reference>
<organism evidence="6 7">
    <name type="scientific">Microbacterium sorbitolivorans</name>
    <dbReference type="NCBI Taxonomy" id="1867410"/>
    <lineage>
        <taxon>Bacteria</taxon>
        <taxon>Bacillati</taxon>
        <taxon>Actinomycetota</taxon>
        <taxon>Actinomycetes</taxon>
        <taxon>Micrococcales</taxon>
        <taxon>Microbacteriaceae</taxon>
        <taxon>Microbacterium</taxon>
    </lineage>
</organism>
<evidence type="ECO:0000313" key="7">
    <source>
        <dbReference type="Proteomes" id="UP000253508"/>
    </source>
</evidence>
<name>A0A367Y7Z8_9MICO</name>
<keyword evidence="3 4" id="KW-0808">Transferase</keyword>
<dbReference type="SUPFAM" id="SSF53383">
    <property type="entry name" value="PLP-dependent transferases"/>
    <property type="match status" value="1"/>
</dbReference>
<dbReference type="GO" id="GO:0030170">
    <property type="term" value="F:pyridoxal phosphate binding"/>
    <property type="evidence" value="ECO:0007669"/>
    <property type="project" value="InterPro"/>
</dbReference>
<dbReference type="InterPro" id="IPR015421">
    <property type="entry name" value="PyrdxlP-dep_Trfase_major"/>
</dbReference>
<evidence type="ECO:0000313" key="6">
    <source>
        <dbReference type="EMBL" id="RCK61985.1"/>
    </source>
</evidence>
<protein>
    <recommendedName>
        <fullName evidence="4">Aminotransferase</fullName>
        <ecNumber evidence="4">2.6.1.-</ecNumber>
    </recommendedName>
</protein>
<comment type="cofactor">
    <cofactor evidence="1 4">
        <name>pyridoxal 5'-phosphate</name>
        <dbReference type="ChEBI" id="CHEBI:597326"/>
    </cofactor>
</comment>
<evidence type="ECO:0000256" key="3">
    <source>
        <dbReference type="ARBA" id="ARBA00022679"/>
    </source>
</evidence>
<sequence length="370" mass="39961">MSINDLDDYPWDKVVPFAERARQHPEGICDLSIGSPTDPTPAIIREALIEATDAHAYPTAAGSVEVRAAIRGWYERRRGVSGLTDANVIPTIGSKELVALLPLLLGLGEGDIVVHPRAAYPTYDVGARVADAKPVAADDPAEWPEGTKLVWINSPGNPDGRVWSAEELRAAVVRAREIGAIIASDECYAELGWDAPWDAERIPSILDPRVAGDSLDGLLSVYSLSKQSNLAGYRAAFVAGDAAIVSQLLKNRKHLGLMPPAPVQHAMTVALGDDEHVDRQREIYHARREALKPAVEAAGFRVDGSEAGLYLWITEGRGAWESMGRLAELGILAGPGVFYGDHYPNHVRLSLTASDERIHDAAERLRGAIV</sequence>
<evidence type="ECO:0000259" key="5">
    <source>
        <dbReference type="Pfam" id="PF00155"/>
    </source>
</evidence>
<dbReference type="Pfam" id="PF00155">
    <property type="entry name" value="Aminotran_1_2"/>
    <property type="match status" value="1"/>
</dbReference>
<comment type="similarity">
    <text evidence="4">Belongs to the class-I pyridoxal-phosphate-dependent aminotransferase family.</text>
</comment>
<keyword evidence="7" id="KW-1185">Reference proteome</keyword>
<dbReference type="InterPro" id="IPR050881">
    <property type="entry name" value="LL-DAP_aminotransferase"/>
</dbReference>
<dbReference type="InterPro" id="IPR004838">
    <property type="entry name" value="NHTrfase_class1_PyrdxlP-BS"/>
</dbReference>
<dbReference type="InterPro" id="IPR015424">
    <property type="entry name" value="PyrdxlP-dep_Trfase"/>
</dbReference>
<evidence type="ECO:0000256" key="1">
    <source>
        <dbReference type="ARBA" id="ARBA00001933"/>
    </source>
</evidence>
<evidence type="ECO:0000256" key="4">
    <source>
        <dbReference type="RuleBase" id="RU000481"/>
    </source>
</evidence>